<dbReference type="EMBL" id="JAYGIL010000021">
    <property type="protein sequence ID" value="MEA5404476.1"/>
    <property type="molecule type" value="Genomic_DNA"/>
</dbReference>
<evidence type="ECO:0000313" key="1">
    <source>
        <dbReference type="EMBL" id="MEA5404476.1"/>
    </source>
</evidence>
<dbReference type="RefSeq" id="WP_323697853.1">
    <property type="nucleotide sequence ID" value="NZ_JAYGIL010000021.1"/>
</dbReference>
<sequence>MLKLLLNLVKPAIGFNKLSPRIQQKIKPFYTSIHSQLSFLANQKYQAPVNKLTISADYNTGHLDFRKIISKIDLQIAEIDIRKQERYNRFREGLLNDLRLENEDNLLKKELHQAKMVLSIFNGECFDYEMEVNESGFLIQKIIFNDLPF</sequence>
<gene>
    <name evidence="1" type="ORF">VB776_16205</name>
</gene>
<protein>
    <submittedName>
        <fullName evidence="1">Uncharacterized protein</fullName>
    </submittedName>
</protein>
<accession>A0ABU5S7M1</accession>
<evidence type="ECO:0000313" key="2">
    <source>
        <dbReference type="Proteomes" id="UP001303899"/>
    </source>
</evidence>
<keyword evidence="2" id="KW-1185">Reference proteome</keyword>
<reference evidence="1 2" key="1">
    <citation type="submission" date="2023-12" db="EMBL/GenBank/DDBJ databases">
        <title>Novel species of the genus Arcicella isolated from rivers.</title>
        <authorList>
            <person name="Lu H."/>
        </authorList>
    </citation>
    <scope>NUCLEOTIDE SEQUENCE [LARGE SCALE GENOMIC DNA]</scope>
    <source>
        <strain evidence="1 2">DC2W</strain>
    </source>
</reference>
<name>A0ABU5S7M1_9BACT</name>
<dbReference type="Proteomes" id="UP001303899">
    <property type="component" value="Unassembled WGS sequence"/>
</dbReference>
<proteinExistence type="predicted"/>
<comment type="caution">
    <text evidence="1">The sequence shown here is derived from an EMBL/GenBank/DDBJ whole genome shotgun (WGS) entry which is preliminary data.</text>
</comment>
<organism evidence="1 2">
    <name type="scientific">Arcicella gelida</name>
    <dbReference type="NCBI Taxonomy" id="2984195"/>
    <lineage>
        <taxon>Bacteria</taxon>
        <taxon>Pseudomonadati</taxon>
        <taxon>Bacteroidota</taxon>
        <taxon>Cytophagia</taxon>
        <taxon>Cytophagales</taxon>
        <taxon>Flectobacillaceae</taxon>
        <taxon>Arcicella</taxon>
    </lineage>
</organism>